<evidence type="ECO:0000313" key="2">
    <source>
        <dbReference type="Proteomes" id="UP001364890"/>
    </source>
</evidence>
<evidence type="ECO:0008006" key="3">
    <source>
        <dbReference type="Google" id="ProtNLM"/>
    </source>
</evidence>
<accession>A0ABU8FC16</accession>
<comment type="caution">
    <text evidence="1">The sequence shown here is derived from an EMBL/GenBank/DDBJ whole genome shotgun (WGS) entry which is preliminary data.</text>
</comment>
<sequence>MRELENRLKRELQQNLNVKIMHSSMWSIPVHSIEAEYICVKRTKMDVLMKMMLIAFQKTTKINAEELSELLLVEQLFIQDLIDLMQRTRLLEKIEDGYRLTDKGNQQLANGIFEEEQEPESNNILYSPSHEAFLQGELKEATGEDELEVYRYVKEGYLDEELSFEDETLINALRINDADSGEGDVQTVISEIVSSTDLYIDDIPCIEFILHDKKQDILYARVWNTLIERWDEKLENQLNEKERLDWRKTYLV</sequence>
<dbReference type="EMBL" id="JBAWSY010000023">
    <property type="protein sequence ID" value="MEI4771596.1"/>
    <property type="molecule type" value="Genomic_DNA"/>
</dbReference>
<keyword evidence="2" id="KW-1185">Reference proteome</keyword>
<dbReference type="Proteomes" id="UP001364890">
    <property type="component" value="Unassembled WGS sequence"/>
</dbReference>
<proteinExistence type="predicted"/>
<reference evidence="1 2" key="1">
    <citation type="submission" date="2024-01" db="EMBL/GenBank/DDBJ databases">
        <title>Seven novel Bacillus-like species.</title>
        <authorList>
            <person name="Liu G."/>
        </authorList>
    </citation>
    <scope>NUCLEOTIDE SEQUENCE [LARGE SCALE GENOMIC DNA]</scope>
    <source>
        <strain evidence="1 2">FJAT-51614</strain>
    </source>
</reference>
<organism evidence="1 2">
    <name type="scientific">Psychrobacillus mangrovi</name>
    <dbReference type="NCBI Taxonomy" id="3117745"/>
    <lineage>
        <taxon>Bacteria</taxon>
        <taxon>Bacillati</taxon>
        <taxon>Bacillota</taxon>
        <taxon>Bacilli</taxon>
        <taxon>Bacillales</taxon>
        <taxon>Bacillaceae</taxon>
        <taxon>Psychrobacillus</taxon>
    </lineage>
</organism>
<gene>
    <name evidence="1" type="ORF">WAX74_18385</name>
</gene>
<name>A0ABU8FC16_9BACI</name>
<protein>
    <recommendedName>
        <fullName evidence="3">DnaD domain-containing protein</fullName>
    </recommendedName>
</protein>
<dbReference type="RefSeq" id="WP_336499142.1">
    <property type="nucleotide sequence ID" value="NZ_JBAWSY010000023.1"/>
</dbReference>
<evidence type="ECO:0000313" key="1">
    <source>
        <dbReference type="EMBL" id="MEI4771596.1"/>
    </source>
</evidence>